<evidence type="ECO:0000313" key="2">
    <source>
        <dbReference type="EMBL" id="KAG1819718.1"/>
    </source>
</evidence>
<dbReference type="PANTHER" id="PTHR42714">
    <property type="entry name" value="TRNA MODIFICATION GTPASE GTPBP3"/>
    <property type="match status" value="1"/>
</dbReference>
<dbReference type="Proteomes" id="UP000807769">
    <property type="component" value="Unassembled WGS sequence"/>
</dbReference>
<dbReference type="RefSeq" id="XP_041195253.1">
    <property type="nucleotide sequence ID" value="XM_041339786.1"/>
</dbReference>
<name>A0A9P7EFJ3_9AGAM</name>
<keyword evidence="3" id="KW-1185">Reference proteome</keyword>
<accession>A0A9P7EFJ3</accession>
<dbReference type="PROSITE" id="PS00675">
    <property type="entry name" value="SIGMA54_INTERACT_1"/>
    <property type="match status" value="1"/>
</dbReference>
<dbReference type="Gene3D" id="3.40.50.300">
    <property type="entry name" value="P-loop containing nucleotide triphosphate hydrolases"/>
    <property type="match status" value="2"/>
</dbReference>
<dbReference type="InterPro" id="IPR006073">
    <property type="entry name" value="GTP-bd"/>
</dbReference>
<dbReference type="CDD" id="cd00882">
    <property type="entry name" value="Ras_like_GTPase"/>
    <property type="match status" value="1"/>
</dbReference>
<feature type="domain" description="G" evidence="1">
    <location>
        <begin position="7"/>
        <end position="133"/>
    </location>
</feature>
<comment type="caution">
    <text evidence="2">The sequence shown here is derived from an EMBL/GenBank/DDBJ whole genome shotgun (WGS) entry which is preliminary data.</text>
</comment>
<dbReference type="GO" id="GO:0002098">
    <property type="term" value="P:tRNA wobble uridine modification"/>
    <property type="evidence" value="ECO:0007669"/>
    <property type="project" value="TreeGrafter"/>
</dbReference>
<dbReference type="SUPFAM" id="SSF52540">
    <property type="entry name" value="P-loop containing nucleoside triphosphate hydrolases"/>
    <property type="match status" value="2"/>
</dbReference>
<evidence type="ECO:0000259" key="1">
    <source>
        <dbReference type="Pfam" id="PF01926"/>
    </source>
</evidence>
<protein>
    <recommendedName>
        <fullName evidence="1">G domain-containing protein</fullName>
    </recommendedName>
</protein>
<dbReference type="AlphaFoldDB" id="A0A9P7EFJ3"/>
<dbReference type="GO" id="GO:0005737">
    <property type="term" value="C:cytoplasm"/>
    <property type="evidence" value="ECO:0007669"/>
    <property type="project" value="TreeGrafter"/>
</dbReference>
<dbReference type="Pfam" id="PF01926">
    <property type="entry name" value="MMR_HSR1"/>
    <property type="match status" value="2"/>
</dbReference>
<reference evidence="2" key="1">
    <citation type="journal article" date="2020" name="New Phytol.">
        <title>Comparative genomics reveals dynamic genome evolution in host specialist ectomycorrhizal fungi.</title>
        <authorList>
            <person name="Lofgren L.A."/>
            <person name="Nguyen N.H."/>
            <person name="Vilgalys R."/>
            <person name="Ruytinx J."/>
            <person name="Liao H.L."/>
            <person name="Branco S."/>
            <person name="Kuo A."/>
            <person name="LaButti K."/>
            <person name="Lipzen A."/>
            <person name="Andreopoulos W."/>
            <person name="Pangilinan J."/>
            <person name="Riley R."/>
            <person name="Hundley H."/>
            <person name="Na H."/>
            <person name="Barry K."/>
            <person name="Grigoriev I.V."/>
            <person name="Stajich J.E."/>
            <person name="Kennedy P.G."/>
        </authorList>
    </citation>
    <scope>NUCLEOTIDE SEQUENCE</scope>
    <source>
        <strain evidence="2">MN1</strain>
    </source>
</reference>
<dbReference type="GeneID" id="64633802"/>
<sequence length="511" mass="57480">MTPTRNIVIFGEVGAGKSAVINLMAGQQITHISPDSHRCTLHWMEYLITFENGTRYKVFDTVGLEEPHIENKDYLTAISNAFGLINTLKERGGIDLLLFCIRGGRVTTTMQSNYVLFFEFLFEAKVPLVLVVTNLEREANMEDWYMRNVGHLERHNIRSAGHACITAANLLDGRHRDKYEESRGILRRAVEVHCNIHMEGWTIGQGSLVSKSFINKYVEDVIPRPKKTDIIGDPMKRCRMTAQQVAQRVAEQRAAERAAQERAAKRAAREAARIRLWQMIKNYGNPSVSSDVRNTGPQQGYESRPRNVVLLGESGVGKTSLINLIMGRNVAEISPDARTITHAAYDLTISGQYFRLWDPAGLNKGSEGGAPAATAAKELALLLRSLNRGDGVHLIMYCVSGTRATKALRTNYQTFLSAIGDRKVPIVIVATHLENWRPVMTEWWNRYKDELAKYGMHFPGYACVTTLPDGRSESQDLHQRRAQSYEDVCKLILDHCSPPQAPRNTLAILFR</sequence>
<organism evidence="2 3">
    <name type="scientific">Suillus subaureus</name>
    <dbReference type="NCBI Taxonomy" id="48587"/>
    <lineage>
        <taxon>Eukaryota</taxon>
        <taxon>Fungi</taxon>
        <taxon>Dikarya</taxon>
        <taxon>Basidiomycota</taxon>
        <taxon>Agaricomycotina</taxon>
        <taxon>Agaricomycetes</taxon>
        <taxon>Agaricomycetidae</taxon>
        <taxon>Boletales</taxon>
        <taxon>Suillineae</taxon>
        <taxon>Suillaceae</taxon>
        <taxon>Suillus</taxon>
    </lineage>
</organism>
<dbReference type="EMBL" id="JABBWG010000009">
    <property type="protein sequence ID" value="KAG1819718.1"/>
    <property type="molecule type" value="Genomic_DNA"/>
</dbReference>
<dbReference type="GO" id="GO:0030488">
    <property type="term" value="P:tRNA methylation"/>
    <property type="evidence" value="ECO:0007669"/>
    <property type="project" value="TreeGrafter"/>
</dbReference>
<evidence type="ECO:0000313" key="3">
    <source>
        <dbReference type="Proteomes" id="UP000807769"/>
    </source>
</evidence>
<dbReference type="InterPro" id="IPR025662">
    <property type="entry name" value="Sigma_54_int_dom_ATP-bd_1"/>
</dbReference>
<dbReference type="OrthoDB" id="8954335at2759"/>
<proteinExistence type="predicted"/>
<gene>
    <name evidence="2" type="ORF">BJ212DRAFT_1478951</name>
</gene>
<feature type="domain" description="G" evidence="1">
    <location>
        <begin position="307"/>
        <end position="431"/>
    </location>
</feature>
<dbReference type="PANTHER" id="PTHR42714:SF2">
    <property type="entry name" value="TRNA MODIFICATION GTPASE GTPBP3, MITOCHONDRIAL"/>
    <property type="match status" value="1"/>
</dbReference>
<dbReference type="InterPro" id="IPR027417">
    <property type="entry name" value="P-loop_NTPase"/>
</dbReference>
<dbReference type="GO" id="GO:0005525">
    <property type="term" value="F:GTP binding"/>
    <property type="evidence" value="ECO:0007669"/>
    <property type="project" value="InterPro"/>
</dbReference>